<evidence type="ECO:0000256" key="1">
    <source>
        <dbReference type="SAM" id="MobiDB-lite"/>
    </source>
</evidence>
<accession>A0A087UQ57</accession>
<feature type="compositionally biased region" description="Polar residues" evidence="1">
    <location>
        <begin position="246"/>
        <end position="259"/>
    </location>
</feature>
<organism evidence="2 3">
    <name type="scientific">Stegodyphus mimosarum</name>
    <name type="common">African social velvet spider</name>
    <dbReference type="NCBI Taxonomy" id="407821"/>
    <lineage>
        <taxon>Eukaryota</taxon>
        <taxon>Metazoa</taxon>
        <taxon>Ecdysozoa</taxon>
        <taxon>Arthropoda</taxon>
        <taxon>Chelicerata</taxon>
        <taxon>Arachnida</taxon>
        <taxon>Araneae</taxon>
        <taxon>Araneomorphae</taxon>
        <taxon>Entelegynae</taxon>
        <taxon>Eresoidea</taxon>
        <taxon>Eresidae</taxon>
        <taxon>Stegodyphus</taxon>
    </lineage>
</organism>
<evidence type="ECO:0000313" key="3">
    <source>
        <dbReference type="Proteomes" id="UP000054359"/>
    </source>
</evidence>
<reference evidence="2 3" key="1">
    <citation type="submission" date="2013-11" db="EMBL/GenBank/DDBJ databases">
        <title>Genome sequencing of Stegodyphus mimosarum.</title>
        <authorList>
            <person name="Bechsgaard J."/>
        </authorList>
    </citation>
    <scope>NUCLEOTIDE SEQUENCE [LARGE SCALE GENOMIC DNA]</scope>
</reference>
<dbReference type="OrthoDB" id="424503at2759"/>
<dbReference type="Proteomes" id="UP000054359">
    <property type="component" value="Unassembled WGS sequence"/>
</dbReference>
<feature type="region of interest" description="Disordered" evidence="1">
    <location>
        <begin position="240"/>
        <end position="259"/>
    </location>
</feature>
<dbReference type="AlphaFoldDB" id="A0A087UQ57"/>
<sequence>MKESLAIERGECAERIDRRLFRERRELEQQQESCVRALQNEMKAWLHKGQNGVPTNGDHQKSNVRNGIYHAHNGNIPLMRSKSEDLLSETNSNHNSVSLLSSTITGVSRFTNNSNCNRTYLNPAQCGTKPKVNSHMPNVSRLKMRCLGYPELKRESRSEGDLTSCHTETTDYNTNRPALQANAYSIRSPCIGSGDKHTKVQTNFHSDYTAPQLSRDKWNGKEEVSGLLWRSDHRAQKSLGIRNDQQDNISGFQSDASKSQTNYVTVRPSYCTNINPDQNRHLATDILKADLKTQTRTHPNGLPSVQSRDITSSYKNHASIAEDRSNNVLSAPLENDGSSFV</sequence>
<proteinExistence type="predicted"/>
<dbReference type="EMBL" id="KK120983">
    <property type="protein sequence ID" value="KFM79496.1"/>
    <property type="molecule type" value="Genomic_DNA"/>
</dbReference>
<keyword evidence="3" id="KW-1185">Reference proteome</keyword>
<feature type="non-terminal residue" evidence="2">
    <location>
        <position position="341"/>
    </location>
</feature>
<protein>
    <submittedName>
        <fullName evidence="2">Uncharacterized protein</fullName>
    </submittedName>
</protein>
<evidence type="ECO:0000313" key="2">
    <source>
        <dbReference type="EMBL" id="KFM79496.1"/>
    </source>
</evidence>
<feature type="region of interest" description="Disordered" evidence="1">
    <location>
        <begin position="321"/>
        <end position="341"/>
    </location>
</feature>
<gene>
    <name evidence="2" type="ORF">X975_26483</name>
</gene>
<name>A0A087UQ57_STEMI</name>